<feature type="transmembrane region" description="Helical" evidence="7">
    <location>
        <begin position="142"/>
        <end position="165"/>
    </location>
</feature>
<evidence type="ECO:0000256" key="5">
    <source>
        <dbReference type="ARBA" id="ARBA00022777"/>
    </source>
</evidence>
<keyword evidence="5 9" id="KW-0418">Kinase</keyword>
<dbReference type="PANTHER" id="PTHR43547">
    <property type="entry name" value="TWO-COMPONENT HISTIDINE KINASE"/>
    <property type="match status" value="1"/>
</dbReference>
<dbReference type="PROSITE" id="PS50109">
    <property type="entry name" value="HIS_KIN"/>
    <property type="match status" value="1"/>
</dbReference>
<dbReference type="SMART" id="SM00388">
    <property type="entry name" value="HisKA"/>
    <property type="match status" value="1"/>
</dbReference>
<dbReference type="InterPro" id="IPR003594">
    <property type="entry name" value="HATPase_dom"/>
</dbReference>
<accession>A0A7W9KSQ9</accession>
<keyword evidence="10" id="KW-1185">Reference proteome</keyword>
<dbReference type="Pfam" id="PF02518">
    <property type="entry name" value="HATPase_c"/>
    <property type="match status" value="1"/>
</dbReference>
<keyword evidence="4" id="KW-0597">Phosphoprotein</keyword>
<comment type="caution">
    <text evidence="9">The sequence shown here is derived from an EMBL/GenBank/DDBJ whole genome shotgun (WGS) entry which is preliminary data.</text>
</comment>
<dbReference type="InterPro" id="IPR005467">
    <property type="entry name" value="His_kinase_dom"/>
</dbReference>
<evidence type="ECO:0000256" key="4">
    <source>
        <dbReference type="ARBA" id="ARBA00022553"/>
    </source>
</evidence>
<evidence type="ECO:0000259" key="8">
    <source>
        <dbReference type="PROSITE" id="PS50109"/>
    </source>
</evidence>
<dbReference type="CDD" id="cd00082">
    <property type="entry name" value="HisKA"/>
    <property type="match status" value="1"/>
</dbReference>
<keyword evidence="7" id="KW-0472">Membrane</keyword>
<evidence type="ECO:0000313" key="9">
    <source>
        <dbReference type="EMBL" id="MBB5898051.1"/>
    </source>
</evidence>
<dbReference type="PRINTS" id="PR00344">
    <property type="entry name" value="BCTRLSENSOR"/>
</dbReference>
<protein>
    <recommendedName>
        <fullName evidence="3">histidine kinase</fullName>
        <ecNumber evidence="3">2.7.13.3</ecNumber>
    </recommendedName>
</protein>
<dbReference type="PANTHER" id="PTHR43547:SF2">
    <property type="entry name" value="HYBRID SIGNAL TRANSDUCTION HISTIDINE KINASE C"/>
    <property type="match status" value="1"/>
</dbReference>
<comment type="subcellular location">
    <subcellularLocation>
        <location evidence="2">Cell membrane</location>
    </subcellularLocation>
</comment>
<keyword evidence="5 9" id="KW-0808">Transferase</keyword>
<feature type="domain" description="Histidine kinase" evidence="8">
    <location>
        <begin position="185"/>
        <end position="394"/>
    </location>
</feature>
<keyword evidence="7" id="KW-1133">Transmembrane helix</keyword>
<dbReference type="EC" id="2.7.13.3" evidence="3"/>
<name>A0A7W9KSQ9_9PSEU</name>
<dbReference type="GO" id="GO:0000155">
    <property type="term" value="F:phosphorelay sensor kinase activity"/>
    <property type="evidence" value="ECO:0007669"/>
    <property type="project" value="InterPro"/>
</dbReference>
<evidence type="ECO:0000256" key="7">
    <source>
        <dbReference type="SAM" id="Phobius"/>
    </source>
</evidence>
<dbReference type="InterPro" id="IPR003661">
    <property type="entry name" value="HisK_dim/P_dom"/>
</dbReference>
<dbReference type="SUPFAM" id="SSF47384">
    <property type="entry name" value="Homodimeric domain of signal transducing histidine kinase"/>
    <property type="match status" value="1"/>
</dbReference>
<dbReference type="Gene3D" id="3.30.565.10">
    <property type="entry name" value="Histidine kinase-like ATPase, C-terminal domain"/>
    <property type="match status" value="1"/>
</dbReference>
<reference evidence="9 10" key="1">
    <citation type="submission" date="2020-08" db="EMBL/GenBank/DDBJ databases">
        <title>Sequencing the genomes of 1000 actinobacteria strains.</title>
        <authorList>
            <person name="Klenk H.-P."/>
        </authorList>
    </citation>
    <scope>NUCLEOTIDE SEQUENCE [LARGE SCALE GENOMIC DNA]</scope>
    <source>
        <strain evidence="9 10">DSM 43851</strain>
    </source>
</reference>
<dbReference type="GO" id="GO:0005886">
    <property type="term" value="C:plasma membrane"/>
    <property type="evidence" value="ECO:0007669"/>
    <property type="project" value="UniProtKB-SubCell"/>
</dbReference>
<dbReference type="InterPro" id="IPR036890">
    <property type="entry name" value="HATPase_C_sf"/>
</dbReference>
<dbReference type="Gene3D" id="1.10.287.130">
    <property type="match status" value="1"/>
</dbReference>
<dbReference type="InterPro" id="IPR036097">
    <property type="entry name" value="HisK_dim/P_sf"/>
</dbReference>
<feature type="transmembrane region" description="Helical" evidence="7">
    <location>
        <begin position="20"/>
        <end position="40"/>
    </location>
</feature>
<dbReference type="AlphaFoldDB" id="A0A7W9KSQ9"/>
<dbReference type="RefSeq" id="WP_184870515.1">
    <property type="nucleotide sequence ID" value="NZ_BAAAWY010000021.1"/>
</dbReference>
<sequence length="395" mass="41743">MTPTSEAVVRRAARRLGLQAAGMVAVVVLAVAGFGALITVRQEAADARMVVVAAANNADDVIDPPAGMWLAMRDADGTTHVTKGMPTGLPDLSALDDHSSPPDTTVELPTGHFLVHTAQPPDGKTVQAVLNLQPWEAQRDRLLLGLLAAAVVGLAFAAVAGILLARRALTPLQRTLRLQRQFVADASHELRTPLTLLHTRAQLLNRALRDAPDHLRDEAAGVVRDSSRLTELVEDLLLAAEGDGTSDNVELGPLAVDVIGAIRPYAEERGITIESSFAAAATRASPSALRRALTALVDNAIEHTPTGGRVTISVEPAGHEVRLRVSDTGSGFSPDQAAALMTRFHSGGQRSGRRRYGLGLALVNDIADRYGGRLEADSRPGHGATFTLVLPRVVK</sequence>
<comment type="catalytic activity">
    <reaction evidence="1">
        <text>ATP + protein L-histidine = ADP + protein N-phospho-L-histidine.</text>
        <dbReference type="EC" id="2.7.13.3"/>
    </reaction>
</comment>
<evidence type="ECO:0000256" key="6">
    <source>
        <dbReference type="ARBA" id="ARBA00023012"/>
    </source>
</evidence>
<gene>
    <name evidence="9" type="ORF">BJ998_009310</name>
</gene>
<dbReference type="InterPro" id="IPR004358">
    <property type="entry name" value="Sig_transdc_His_kin-like_C"/>
</dbReference>
<dbReference type="SUPFAM" id="SSF55874">
    <property type="entry name" value="ATPase domain of HSP90 chaperone/DNA topoisomerase II/histidine kinase"/>
    <property type="match status" value="1"/>
</dbReference>
<keyword evidence="6" id="KW-0902">Two-component regulatory system</keyword>
<evidence type="ECO:0000256" key="3">
    <source>
        <dbReference type="ARBA" id="ARBA00012438"/>
    </source>
</evidence>
<dbReference type="CDD" id="cd00075">
    <property type="entry name" value="HATPase"/>
    <property type="match status" value="1"/>
</dbReference>
<proteinExistence type="predicted"/>
<evidence type="ECO:0000256" key="2">
    <source>
        <dbReference type="ARBA" id="ARBA00004236"/>
    </source>
</evidence>
<dbReference type="EMBL" id="JACHIR010000005">
    <property type="protein sequence ID" value="MBB5898051.1"/>
    <property type="molecule type" value="Genomic_DNA"/>
</dbReference>
<dbReference type="Proteomes" id="UP000585638">
    <property type="component" value="Unassembled WGS sequence"/>
</dbReference>
<keyword evidence="7" id="KW-0812">Transmembrane</keyword>
<evidence type="ECO:0000256" key="1">
    <source>
        <dbReference type="ARBA" id="ARBA00000085"/>
    </source>
</evidence>
<dbReference type="Pfam" id="PF00512">
    <property type="entry name" value="HisKA"/>
    <property type="match status" value="1"/>
</dbReference>
<dbReference type="SMART" id="SM00387">
    <property type="entry name" value="HATPase_c"/>
    <property type="match status" value="1"/>
</dbReference>
<evidence type="ECO:0000313" key="10">
    <source>
        <dbReference type="Proteomes" id="UP000585638"/>
    </source>
</evidence>
<organism evidence="9 10">
    <name type="scientific">Kutzneria kofuensis</name>
    <dbReference type="NCBI Taxonomy" id="103725"/>
    <lineage>
        <taxon>Bacteria</taxon>
        <taxon>Bacillati</taxon>
        <taxon>Actinomycetota</taxon>
        <taxon>Actinomycetes</taxon>
        <taxon>Pseudonocardiales</taxon>
        <taxon>Pseudonocardiaceae</taxon>
        <taxon>Kutzneria</taxon>
    </lineage>
</organism>